<dbReference type="EMBL" id="FMZH01000009">
    <property type="protein sequence ID" value="SDD89639.1"/>
    <property type="molecule type" value="Genomic_DNA"/>
</dbReference>
<feature type="signal peptide" evidence="1">
    <location>
        <begin position="1"/>
        <end position="22"/>
    </location>
</feature>
<evidence type="ECO:0000313" key="2">
    <source>
        <dbReference type="EMBL" id="SDD89639.1"/>
    </source>
</evidence>
<evidence type="ECO:0000313" key="3">
    <source>
        <dbReference type="Proteomes" id="UP000199455"/>
    </source>
</evidence>
<reference evidence="3" key="1">
    <citation type="submission" date="2016-10" db="EMBL/GenBank/DDBJ databases">
        <authorList>
            <person name="Varghese N."/>
            <person name="Submissions S."/>
        </authorList>
    </citation>
    <scope>NUCLEOTIDE SEQUENCE [LARGE SCALE GENOMIC DNA]</scope>
    <source>
        <strain evidence="3">DSM 18609</strain>
    </source>
</reference>
<dbReference type="Proteomes" id="UP000199455">
    <property type="component" value="Unassembled WGS sequence"/>
</dbReference>
<gene>
    <name evidence="2" type="ORF">SAMN04488024_10916</name>
</gene>
<organism evidence="2 3">
    <name type="scientific">Pedobacter soli</name>
    <dbReference type="NCBI Taxonomy" id="390242"/>
    <lineage>
        <taxon>Bacteria</taxon>
        <taxon>Pseudomonadati</taxon>
        <taxon>Bacteroidota</taxon>
        <taxon>Sphingobacteriia</taxon>
        <taxon>Sphingobacteriales</taxon>
        <taxon>Sphingobacteriaceae</taxon>
        <taxon>Pedobacter</taxon>
    </lineage>
</organism>
<proteinExistence type="predicted"/>
<keyword evidence="1" id="KW-0732">Signal</keyword>
<name>A0A1G6YGU6_9SPHI</name>
<dbReference type="AlphaFoldDB" id="A0A1G6YGU6"/>
<keyword evidence="3" id="KW-1185">Reference proteome</keyword>
<evidence type="ECO:0000256" key="1">
    <source>
        <dbReference type="SAM" id="SignalP"/>
    </source>
</evidence>
<sequence length="200" mass="22850">MKRYAISLLTMVMLMISVITFAQKPTTQHLTFKGVPINGTLLDYVSKMKQNGFSQLETEGGIATLQGDFAGYKNCVVVVSTLKQKDLVHQIAVAFPRRETWSTLLGNYSSLKELLTEKYGKPTTEVEKFDDERYNRGEDDDRKMYQVKFDKCKYRSLWRTENGEIELSIEHNSVISCFVKLAYLDKINGAIIRAKAIDDL</sequence>
<dbReference type="RefSeq" id="WP_090771087.1">
    <property type="nucleotide sequence ID" value="NZ_FMZH01000009.1"/>
</dbReference>
<accession>A0A1G6YGU6</accession>
<feature type="chain" id="PRO_5011562891" evidence="1">
    <location>
        <begin position="23"/>
        <end position="200"/>
    </location>
</feature>
<protein>
    <submittedName>
        <fullName evidence="2">Uncharacterized protein</fullName>
    </submittedName>
</protein>